<evidence type="ECO:0000259" key="4">
    <source>
        <dbReference type="Pfam" id="PF01420"/>
    </source>
</evidence>
<sequence>MGKLVPQLRFKGFTDPWEQRKLSTCLTESVIPGHSGDQAKKLTVRLWGKGVVEKTTLQNGSSATQYYVRKSGQLMYGKLDFLHAAFGIVPQELDGYESTADSPAFDIADDVDKEFVLQSCLRKELYLYQGSLADGSRKAKRVHSQTFLQMTANFPSLEEQQKITELFRTMDDLIAAHERKLELLRLKKRYYLQQIFSRKLRFRGFTEPWQQRKLGELYEKGRSGGTPNSENRNYYGGNIPFLGISDLNGRYITNTSKHITEMGLINSAAWLVPEGAISLAMYASVGKVGILSQPMATSQAFFNMVFPSTIVRNYIFARLDKAALDSEWNKLVSTGTQSNLNAQKIKEWAAYSPRPSEQRIIGDLFLLIDEMIELQEEYLSLMGRLKENYLHALYC</sequence>
<keyword evidence="3" id="KW-0238">DNA-binding</keyword>
<keyword evidence="6" id="KW-1185">Reference proteome</keyword>
<dbReference type="AlphaFoldDB" id="A0A430FU32"/>
<dbReference type="InterPro" id="IPR000055">
    <property type="entry name" value="Restrct_endonuc_typeI_TRD"/>
</dbReference>
<dbReference type="InterPro" id="IPR052021">
    <property type="entry name" value="Type-I_RS_S_subunit"/>
</dbReference>
<feature type="domain" description="Type I restriction modification DNA specificity" evidence="4">
    <location>
        <begin position="207"/>
        <end position="376"/>
    </location>
</feature>
<evidence type="ECO:0000313" key="6">
    <source>
        <dbReference type="Proteomes" id="UP000287470"/>
    </source>
</evidence>
<keyword evidence="5" id="KW-0255">Endonuclease</keyword>
<evidence type="ECO:0000256" key="1">
    <source>
        <dbReference type="ARBA" id="ARBA00010923"/>
    </source>
</evidence>
<dbReference type="EMBL" id="QXGK01000010">
    <property type="protein sequence ID" value="RSX56375.1"/>
    <property type="molecule type" value="Genomic_DNA"/>
</dbReference>
<keyword evidence="5" id="KW-0378">Hydrolase</keyword>
<name>A0A430FU32_9BIFI</name>
<evidence type="ECO:0000256" key="2">
    <source>
        <dbReference type="ARBA" id="ARBA00022747"/>
    </source>
</evidence>
<evidence type="ECO:0000256" key="3">
    <source>
        <dbReference type="ARBA" id="ARBA00023125"/>
    </source>
</evidence>
<keyword evidence="5" id="KW-0540">Nuclease</keyword>
<gene>
    <name evidence="5" type="ORF">D2E24_1188</name>
</gene>
<dbReference type="InterPro" id="IPR044946">
    <property type="entry name" value="Restrct_endonuc_typeI_TRD_sf"/>
</dbReference>
<proteinExistence type="inferred from homology"/>
<dbReference type="SUPFAM" id="SSF116734">
    <property type="entry name" value="DNA methylase specificity domain"/>
    <property type="match status" value="2"/>
</dbReference>
<organism evidence="5 6">
    <name type="scientific">Bifidobacterium samirii</name>
    <dbReference type="NCBI Taxonomy" id="2306974"/>
    <lineage>
        <taxon>Bacteria</taxon>
        <taxon>Bacillati</taxon>
        <taxon>Actinomycetota</taxon>
        <taxon>Actinomycetes</taxon>
        <taxon>Bifidobacteriales</taxon>
        <taxon>Bifidobacteriaceae</taxon>
        <taxon>Bifidobacterium</taxon>
    </lineage>
</organism>
<dbReference type="REBASE" id="385102">
    <property type="entry name" value="S1.Bsa2033BORF1189P"/>
</dbReference>
<comment type="similarity">
    <text evidence="1">Belongs to the type-I restriction system S methylase family.</text>
</comment>
<dbReference type="PANTHER" id="PTHR30408">
    <property type="entry name" value="TYPE-1 RESTRICTION ENZYME ECOKI SPECIFICITY PROTEIN"/>
    <property type="match status" value="1"/>
</dbReference>
<keyword evidence="2" id="KW-0680">Restriction system</keyword>
<dbReference type="Proteomes" id="UP000287470">
    <property type="component" value="Unassembled WGS sequence"/>
</dbReference>
<comment type="caution">
    <text evidence="5">The sequence shown here is derived from an EMBL/GenBank/DDBJ whole genome shotgun (WGS) entry which is preliminary data.</text>
</comment>
<dbReference type="GO" id="GO:0009307">
    <property type="term" value="P:DNA restriction-modification system"/>
    <property type="evidence" value="ECO:0007669"/>
    <property type="project" value="UniProtKB-KW"/>
</dbReference>
<protein>
    <submittedName>
        <fullName evidence="5">Type I restriction endonuclease</fullName>
    </submittedName>
</protein>
<dbReference type="OrthoDB" id="3197085at2"/>
<dbReference type="CDD" id="cd17275">
    <property type="entry name" value="RMtype1_S_MjaORF132P-TRD1-CR1_like"/>
    <property type="match status" value="1"/>
</dbReference>
<evidence type="ECO:0000313" key="5">
    <source>
        <dbReference type="EMBL" id="RSX56375.1"/>
    </source>
</evidence>
<dbReference type="Gene3D" id="3.90.220.20">
    <property type="entry name" value="DNA methylase specificity domains"/>
    <property type="match status" value="2"/>
</dbReference>
<dbReference type="RefSeq" id="WP_125968440.1">
    <property type="nucleotide sequence ID" value="NZ_QXGK01000010.1"/>
</dbReference>
<accession>A0A430FU32</accession>
<reference evidence="5 6" key="1">
    <citation type="submission" date="2018-09" db="EMBL/GenBank/DDBJ databases">
        <title>Characterization of the phylogenetic diversity of five novel species belonging to the genus Bifidobacterium.</title>
        <authorList>
            <person name="Lugli G.A."/>
            <person name="Duranti S."/>
            <person name="Milani C."/>
        </authorList>
    </citation>
    <scope>NUCLEOTIDE SEQUENCE [LARGE SCALE GENOMIC DNA]</scope>
    <source>
        <strain evidence="5 6">2033B</strain>
    </source>
</reference>
<dbReference type="Pfam" id="PF01420">
    <property type="entry name" value="Methylase_S"/>
    <property type="match status" value="1"/>
</dbReference>
<dbReference type="GO" id="GO:0004519">
    <property type="term" value="F:endonuclease activity"/>
    <property type="evidence" value="ECO:0007669"/>
    <property type="project" value="UniProtKB-KW"/>
</dbReference>
<dbReference type="GO" id="GO:0003677">
    <property type="term" value="F:DNA binding"/>
    <property type="evidence" value="ECO:0007669"/>
    <property type="project" value="UniProtKB-KW"/>
</dbReference>
<dbReference type="PANTHER" id="PTHR30408:SF12">
    <property type="entry name" value="TYPE I RESTRICTION ENZYME MJAVIII SPECIFICITY SUBUNIT"/>
    <property type="match status" value="1"/>
</dbReference>